<gene>
    <name evidence="1" type="ORF">C8D87_101600</name>
</gene>
<dbReference type="EMBL" id="QLTT01000001">
    <property type="protein sequence ID" value="RAS70300.1"/>
    <property type="molecule type" value="Genomic_DNA"/>
</dbReference>
<evidence type="ECO:0000313" key="1">
    <source>
        <dbReference type="EMBL" id="RAS70300.1"/>
    </source>
</evidence>
<proteinExistence type="predicted"/>
<accession>A0ABX9EJU9</accession>
<reference evidence="1 2" key="1">
    <citation type="submission" date="2018-06" db="EMBL/GenBank/DDBJ databases">
        <title>Genomic Encyclopedia of Type Strains, Phase IV (KMG-IV): sequencing the most valuable type-strain genomes for metagenomic binning, comparative biology and taxonomic classification.</title>
        <authorList>
            <person name="Goeker M."/>
        </authorList>
    </citation>
    <scope>NUCLEOTIDE SEQUENCE [LARGE SCALE GENOMIC DNA]</scope>
    <source>
        <strain evidence="1 2">DSM 45479</strain>
    </source>
</reference>
<sequence length="457" mass="49849">MHSSAGGSACVPPAGRITAWSSPVPTTLANMRALWVPASQLGAVLPVIPVAEHLASNGCEVTAVASGALELHRPSVSESVRFISFPTTVKHTGREEVSAASSRLEHVETQEEKERRIFARTVREIEDITAAVKMTRPDVILGDPFVMGTPLAGELLGVPVVSLIHHLFDEGASHYWPHQHVWMRRNPKSPEGFVEWWNGLRCRLGLPPEPRPAAQAQWWPHSRHASVLLTHPMVRYRPRPLPAYAGLALPRMWAPSAGYGDAESVVDRMTAGRTPQVLVTSSSLWQPDSGFVWSAIEACRELGWDVTTTVPSVKDSGSRVTAAHSFLPHSRLLPAADVVVTGAGLGTALRAVEARTPLVLCPSRWTNPRSRKRDTTHIAEVLTGAGVAERVFQEDATPDAMRAALQRLVARRDEVRRRFGEFGAALEDGLRSRAVLDTDGLCELIRRVAERGRPAPA</sequence>
<comment type="caution">
    <text evidence="1">The sequence shown here is derived from an EMBL/GenBank/DDBJ whole genome shotgun (WGS) entry which is preliminary data.</text>
</comment>
<dbReference type="SUPFAM" id="SSF53756">
    <property type="entry name" value="UDP-Glycosyltransferase/glycogen phosphorylase"/>
    <property type="match status" value="1"/>
</dbReference>
<dbReference type="Gene3D" id="3.40.50.2000">
    <property type="entry name" value="Glycogen Phosphorylase B"/>
    <property type="match status" value="2"/>
</dbReference>
<organism evidence="1 2">
    <name type="scientific">Lentzea atacamensis</name>
    <dbReference type="NCBI Taxonomy" id="531938"/>
    <lineage>
        <taxon>Bacteria</taxon>
        <taxon>Bacillati</taxon>
        <taxon>Actinomycetota</taxon>
        <taxon>Actinomycetes</taxon>
        <taxon>Pseudonocardiales</taxon>
        <taxon>Pseudonocardiaceae</taxon>
        <taxon>Lentzea</taxon>
    </lineage>
</organism>
<name>A0ABX9EJU9_9PSEU</name>
<protein>
    <submittedName>
        <fullName evidence="1">UDP:flavonoid glycosyltransferase YjiC (YdhE family)</fullName>
    </submittedName>
</protein>
<evidence type="ECO:0000313" key="2">
    <source>
        <dbReference type="Proteomes" id="UP000248714"/>
    </source>
</evidence>
<dbReference type="Proteomes" id="UP000248714">
    <property type="component" value="Unassembled WGS sequence"/>
</dbReference>
<keyword evidence="2" id="KW-1185">Reference proteome</keyword>